<evidence type="ECO:0000313" key="2">
    <source>
        <dbReference type="Proteomes" id="UP000515847"/>
    </source>
</evidence>
<dbReference type="RefSeq" id="WP_153802198.1">
    <property type="nucleotide sequence ID" value="NZ_CP045798.1"/>
</dbReference>
<dbReference type="EMBL" id="CP045798">
    <property type="protein sequence ID" value="QNB46622.1"/>
    <property type="molecule type" value="Genomic_DNA"/>
</dbReference>
<protein>
    <submittedName>
        <fullName evidence="1">Uncharacterized protein</fullName>
    </submittedName>
</protein>
<gene>
    <name evidence="1" type="ORF">BR63_10075</name>
</gene>
<proteinExistence type="predicted"/>
<organism evidence="1 2">
    <name type="scientific">Thermanaerosceptrum fracticalcis</name>
    <dbReference type="NCBI Taxonomy" id="1712410"/>
    <lineage>
        <taxon>Bacteria</taxon>
        <taxon>Bacillati</taxon>
        <taxon>Bacillota</taxon>
        <taxon>Clostridia</taxon>
        <taxon>Eubacteriales</taxon>
        <taxon>Peptococcaceae</taxon>
        <taxon>Thermanaerosceptrum</taxon>
    </lineage>
</organism>
<sequence>MPEKTYLNSGESLTEELLTILESTYNGIIAINKEGIVTIITSLRNAF</sequence>
<dbReference type="AlphaFoldDB" id="A0A7G6E3G8"/>
<reference evidence="1 2" key="1">
    <citation type="journal article" date="2019" name="Front. Microbiol.">
        <title>Thermoanaerosceptrum fracticalcis gen. nov. sp. nov., a Novel Fumarate-Fermenting Microorganism From a Deep Fractured Carbonate Aquifer of the US Great Basin.</title>
        <authorList>
            <person name="Hamilton-Brehm S.D."/>
            <person name="Stewart L.E."/>
            <person name="Zavarin M."/>
            <person name="Caldwell M."/>
            <person name="Lawson P.A."/>
            <person name="Onstott T.C."/>
            <person name="Grzymski J."/>
            <person name="Neveux I."/>
            <person name="Lollar B.S."/>
            <person name="Russell C.E."/>
            <person name="Moser D.P."/>
        </authorList>
    </citation>
    <scope>NUCLEOTIDE SEQUENCE [LARGE SCALE GENOMIC DNA]</scope>
    <source>
        <strain evidence="1 2">DRI-13</strain>
    </source>
</reference>
<dbReference type="KEGG" id="tfr:BR63_10075"/>
<dbReference type="Proteomes" id="UP000515847">
    <property type="component" value="Chromosome"/>
</dbReference>
<name>A0A7G6E3G8_THEFR</name>
<keyword evidence="2" id="KW-1185">Reference proteome</keyword>
<accession>A0A7G6E3G8</accession>
<evidence type="ECO:0000313" key="1">
    <source>
        <dbReference type="EMBL" id="QNB46622.1"/>
    </source>
</evidence>